<evidence type="ECO:0000313" key="11">
    <source>
        <dbReference type="EMBL" id="KKR98956.1"/>
    </source>
</evidence>
<dbReference type="Pfam" id="PF00005">
    <property type="entry name" value="ABC_tran"/>
    <property type="match status" value="1"/>
</dbReference>
<dbReference type="PROSITE" id="PS50893">
    <property type="entry name" value="ABC_TRANSPORTER_2"/>
    <property type="match status" value="1"/>
</dbReference>
<comment type="caution">
    <text evidence="11">The sequence shown here is derived from an EMBL/GenBank/DDBJ whole genome shotgun (WGS) entry which is preliminary data.</text>
</comment>
<dbReference type="EMBL" id="LCAW01000012">
    <property type="protein sequence ID" value="KKR98956.1"/>
    <property type="molecule type" value="Genomic_DNA"/>
</dbReference>
<dbReference type="InterPro" id="IPR036640">
    <property type="entry name" value="ABC1_TM_sf"/>
</dbReference>
<dbReference type="EC" id="3.6.3.-" evidence="11"/>
<dbReference type="GO" id="GO:0016887">
    <property type="term" value="F:ATP hydrolysis activity"/>
    <property type="evidence" value="ECO:0007669"/>
    <property type="project" value="InterPro"/>
</dbReference>
<name>A0A0G0VH31_9BACT</name>
<dbReference type="SUPFAM" id="SSF52540">
    <property type="entry name" value="P-loop containing nucleoside triphosphate hydrolases"/>
    <property type="match status" value="1"/>
</dbReference>
<evidence type="ECO:0000256" key="7">
    <source>
        <dbReference type="ARBA" id="ARBA00023136"/>
    </source>
</evidence>
<dbReference type="SUPFAM" id="SSF90123">
    <property type="entry name" value="ABC transporter transmembrane region"/>
    <property type="match status" value="1"/>
</dbReference>
<feature type="transmembrane region" description="Helical" evidence="8">
    <location>
        <begin position="72"/>
        <end position="89"/>
    </location>
</feature>
<feature type="domain" description="ABC transporter" evidence="9">
    <location>
        <begin position="356"/>
        <end position="590"/>
    </location>
</feature>
<accession>A0A0G0VH31</accession>
<evidence type="ECO:0000259" key="10">
    <source>
        <dbReference type="PROSITE" id="PS50929"/>
    </source>
</evidence>
<evidence type="ECO:0000256" key="1">
    <source>
        <dbReference type="ARBA" id="ARBA00004651"/>
    </source>
</evidence>
<organism evidence="11 12">
    <name type="scientific">Candidatus Uhrbacteria bacterium GW2011_GWC1_41_20</name>
    <dbReference type="NCBI Taxonomy" id="1618983"/>
    <lineage>
        <taxon>Bacteria</taxon>
        <taxon>Candidatus Uhriibacteriota</taxon>
    </lineage>
</organism>
<reference evidence="11 12" key="1">
    <citation type="journal article" date="2015" name="Nature">
        <title>rRNA introns, odd ribosomes, and small enigmatic genomes across a large radiation of phyla.</title>
        <authorList>
            <person name="Brown C.T."/>
            <person name="Hug L.A."/>
            <person name="Thomas B.C."/>
            <person name="Sharon I."/>
            <person name="Castelle C.J."/>
            <person name="Singh A."/>
            <person name="Wilkins M.J."/>
            <person name="Williams K.H."/>
            <person name="Banfield J.F."/>
        </authorList>
    </citation>
    <scope>NUCLEOTIDE SEQUENCE [LARGE SCALE GENOMIC DNA]</scope>
</reference>
<keyword evidence="11" id="KW-0378">Hydrolase</keyword>
<proteinExistence type="predicted"/>
<keyword evidence="7 8" id="KW-0472">Membrane</keyword>
<feature type="transmembrane region" description="Helical" evidence="8">
    <location>
        <begin position="179"/>
        <end position="198"/>
    </location>
</feature>
<evidence type="ECO:0000256" key="8">
    <source>
        <dbReference type="SAM" id="Phobius"/>
    </source>
</evidence>
<feature type="transmembrane region" description="Helical" evidence="8">
    <location>
        <begin position="29"/>
        <end position="52"/>
    </location>
</feature>
<feature type="transmembrane region" description="Helical" evidence="8">
    <location>
        <begin position="96"/>
        <end position="117"/>
    </location>
</feature>
<dbReference type="GO" id="GO:0005886">
    <property type="term" value="C:plasma membrane"/>
    <property type="evidence" value="ECO:0007669"/>
    <property type="project" value="UniProtKB-SubCell"/>
</dbReference>
<keyword evidence="5 11" id="KW-0067">ATP-binding</keyword>
<dbReference type="InterPro" id="IPR039421">
    <property type="entry name" value="Type_1_exporter"/>
</dbReference>
<dbReference type="SMART" id="SM00382">
    <property type="entry name" value="AAA"/>
    <property type="match status" value="1"/>
</dbReference>
<evidence type="ECO:0000256" key="2">
    <source>
        <dbReference type="ARBA" id="ARBA00022448"/>
    </source>
</evidence>
<dbReference type="InterPro" id="IPR027417">
    <property type="entry name" value="P-loop_NTPase"/>
</dbReference>
<dbReference type="PANTHER" id="PTHR43394:SF1">
    <property type="entry name" value="ATP-BINDING CASSETTE SUB-FAMILY B MEMBER 10, MITOCHONDRIAL"/>
    <property type="match status" value="1"/>
</dbReference>
<dbReference type="InterPro" id="IPR003439">
    <property type="entry name" value="ABC_transporter-like_ATP-bd"/>
</dbReference>
<dbReference type="Gene3D" id="3.40.50.300">
    <property type="entry name" value="P-loop containing nucleotide triphosphate hydrolases"/>
    <property type="match status" value="1"/>
</dbReference>
<comment type="subcellular location">
    <subcellularLocation>
        <location evidence="1">Cell membrane</location>
        <topology evidence="1">Multi-pass membrane protein</topology>
    </subcellularLocation>
</comment>
<dbReference type="AlphaFoldDB" id="A0A0G0VH31"/>
<evidence type="ECO:0000256" key="3">
    <source>
        <dbReference type="ARBA" id="ARBA00022692"/>
    </source>
</evidence>
<dbReference type="InterPro" id="IPR011527">
    <property type="entry name" value="ABC1_TM_dom"/>
</dbReference>
<dbReference type="InterPro" id="IPR003593">
    <property type="entry name" value="AAA+_ATPase"/>
</dbReference>
<dbReference type="PROSITE" id="PS50929">
    <property type="entry name" value="ABC_TM1F"/>
    <property type="match status" value="1"/>
</dbReference>
<dbReference type="Pfam" id="PF00664">
    <property type="entry name" value="ABC_membrane"/>
    <property type="match status" value="1"/>
</dbReference>
<protein>
    <submittedName>
        <fullName evidence="11">ABC transporter related protein, ATP-binding cassette, subfamily B, bacterial MsbA</fullName>
        <ecNumber evidence="11">3.6.3.-</ecNumber>
    </submittedName>
</protein>
<dbReference type="PROSITE" id="PS00211">
    <property type="entry name" value="ABC_TRANSPORTER_1"/>
    <property type="match status" value="1"/>
</dbReference>
<dbReference type="FunFam" id="3.40.50.300:FF:000287">
    <property type="entry name" value="Multidrug ABC transporter ATP-binding protein"/>
    <property type="match status" value="1"/>
</dbReference>
<dbReference type="GO" id="GO:0015421">
    <property type="term" value="F:ABC-type oligopeptide transporter activity"/>
    <property type="evidence" value="ECO:0007669"/>
    <property type="project" value="TreeGrafter"/>
</dbReference>
<dbReference type="PANTHER" id="PTHR43394">
    <property type="entry name" value="ATP-DEPENDENT PERMEASE MDL1, MITOCHONDRIAL"/>
    <property type="match status" value="1"/>
</dbReference>
<evidence type="ECO:0000256" key="4">
    <source>
        <dbReference type="ARBA" id="ARBA00022741"/>
    </source>
</evidence>
<dbReference type="PATRIC" id="fig|1618983.3.peg.554"/>
<dbReference type="CDD" id="cd07346">
    <property type="entry name" value="ABC_6TM_exporters"/>
    <property type="match status" value="1"/>
</dbReference>
<sequence>MSKEEKKKYPVEYKKIWKMVWPSVRPWRWYLPMFAILAIVLSGFAVAEPYIYGSIIDSVINSVSEATEAMPAFRLIIPFLLIWGGLVLFETSVGAVYMYFSWMFGNWLMGAFLQAWYARLLRLDMELFKTERSGEILRRFDNVWDSIWNIAFHGVRTFLEAGTRFIAAIGIGLYLDWRLALVALIPVPLSIIVGFVNLKTANRQQNSVGKYWDKITGHVADAISNIATVKSFSGEDRSVKSFAKLYALSCKHQFAINRLWATVEAGYGAIYISGRLILFMAGAWLVLQGTTSIGTLIMFLGFANFLFGSVQMIMSTLPNLSKSFVYLNRASSYWYAIPDIKDKPHAIALKKVRGEIVFDKVSFGYKEGRTVLKDVSFTIPDGKVFALVGESGAGKSTLAQMMLRYHDPRTGSISVDGIDIRDLTLKSLRENVGFVMQENLLFHDSIINNIRLARPTASLKEVQAAAKRAQAHNFIKGLPKGYNSIVGERGVKLSGGEKQRIALARVLLEDPPILVLDEATSALDSKTEHDLQAALKIAMTGRSTIVIAHRLSTVMDADQILVMDKGKIVAQGTHEELIKTCAIYKEFWTIQAGGYV</sequence>
<feature type="domain" description="ABC transmembrane type-1" evidence="10">
    <location>
        <begin position="35"/>
        <end position="322"/>
    </location>
</feature>
<evidence type="ECO:0000256" key="6">
    <source>
        <dbReference type="ARBA" id="ARBA00022989"/>
    </source>
</evidence>
<keyword evidence="3 8" id="KW-0812">Transmembrane</keyword>
<dbReference type="Proteomes" id="UP000033930">
    <property type="component" value="Unassembled WGS sequence"/>
</dbReference>
<dbReference type="InterPro" id="IPR017871">
    <property type="entry name" value="ABC_transporter-like_CS"/>
</dbReference>
<keyword evidence="6 8" id="KW-1133">Transmembrane helix</keyword>
<gene>
    <name evidence="11" type="ORF">UU50_C0012G0004</name>
</gene>
<evidence type="ECO:0000256" key="5">
    <source>
        <dbReference type="ARBA" id="ARBA00022840"/>
    </source>
</evidence>
<feature type="transmembrane region" description="Helical" evidence="8">
    <location>
        <begin position="268"/>
        <end position="287"/>
    </location>
</feature>
<keyword evidence="2" id="KW-0813">Transport</keyword>
<dbReference type="GO" id="GO:0005524">
    <property type="term" value="F:ATP binding"/>
    <property type="evidence" value="ECO:0007669"/>
    <property type="project" value="UniProtKB-KW"/>
</dbReference>
<evidence type="ECO:0000259" key="9">
    <source>
        <dbReference type="PROSITE" id="PS50893"/>
    </source>
</evidence>
<evidence type="ECO:0000313" key="12">
    <source>
        <dbReference type="Proteomes" id="UP000033930"/>
    </source>
</evidence>
<keyword evidence="4" id="KW-0547">Nucleotide-binding</keyword>
<dbReference type="Gene3D" id="1.20.1560.10">
    <property type="entry name" value="ABC transporter type 1, transmembrane domain"/>
    <property type="match status" value="1"/>
</dbReference>